<dbReference type="AlphaFoldDB" id="A0A834T0Y1"/>
<proteinExistence type="predicted"/>
<evidence type="ECO:0000313" key="2">
    <source>
        <dbReference type="Proteomes" id="UP000634136"/>
    </source>
</evidence>
<keyword evidence="2" id="KW-1185">Reference proteome</keyword>
<dbReference type="Proteomes" id="UP000634136">
    <property type="component" value="Unassembled WGS sequence"/>
</dbReference>
<sequence>MADHRINTCLLLGACIVSAEDAYYRIISVSSYHLIGFIDNQFVLQYQFPLHVDYYGRNDIMLLNFDSTRSWSTLKAIRKDPYQEIYASNIIKTSIFNASYQTNQPEVCATRHNKCYSGATKCFPTAFTHLS</sequence>
<gene>
    <name evidence="1" type="ORF">G2W53_033317</name>
</gene>
<dbReference type="EMBL" id="JAAIUW010000010">
    <property type="protein sequence ID" value="KAF7812341.1"/>
    <property type="molecule type" value="Genomic_DNA"/>
</dbReference>
<organism evidence="1 2">
    <name type="scientific">Senna tora</name>
    <dbReference type="NCBI Taxonomy" id="362788"/>
    <lineage>
        <taxon>Eukaryota</taxon>
        <taxon>Viridiplantae</taxon>
        <taxon>Streptophyta</taxon>
        <taxon>Embryophyta</taxon>
        <taxon>Tracheophyta</taxon>
        <taxon>Spermatophyta</taxon>
        <taxon>Magnoliopsida</taxon>
        <taxon>eudicotyledons</taxon>
        <taxon>Gunneridae</taxon>
        <taxon>Pentapetalae</taxon>
        <taxon>rosids</taxon>
        <taxon>fabids</taxon>
        <taxon>Fabales</taxon>
        <taxon>Fabaceae</taxon>
        <taxon>Caesalpinioideae</taxon>
        <taxon>Cassia clade</taxon>
        <taxon>Senna</taxon>
    </lineage>
</organism>
<name>A0A834T0Y1_9FABA</name>
<evidence type="ECO:0000313" key="1">
    <source>
        <dbReference type="EMBL" id="KAF7812341.1"/>
    </source>
</evidence>
<reference evidence="1" key="1">
    <citation type="submission" date="2020-09" db="EMBL/GenBank/DDBJ databases">
        <title>Genome-Enabled Discovery of Anthraquinone Biosynthesis in Senna tora.</title>
        <authorList>
            <person name="Kang S.-H."/>
            <person name="Pandey R.P."/>
            <person name="Lee C.-M."/>
            <person name="Sim J.-S."/>
            <person name="Jeong J.-T."/>
            <person name="Choi B.-S."/>
            <person name="Jung M."/>
            <person name="Ginzburg D."/>
            <person name="Zhao K."/>
            <person name="Won S.Y."/>
            <person name="Oh T.-J."/>
            <person name="Yu Y."/>
            <person name="Kim N.-H."/>
            <person name="Lee O.R."/>
            <person name="Lee T.-H."/>
            <person name="Bashyal P."/>
            <person name="Kim T.-S."/>
            <person name="Lee W.-H."/>
            <person name="Kawkins C."/>
            <person name="Kim C.-K."/>
            <person name="Kim J.S."/>
            <person name="Ahn B.O."/>
            <person name="Rhee S.Y."/>
            <person name="Sohng J.K."/>
        </authorList>
    </citation>
    <scope>NUCLEOTIDE SEQUENCE</scope>
    <source>
        <tissue evidence="1">Leaf</tissue>
    </source>
</reference>
<accession>A0A834T0Y1</accession>
<protein>
    <submittedName>
        <fullName evidence="1">Uncharacterized protein</fullName>
    </submittedName>
</protein>
<comment type="caution">
    <text evidence="1">The sequence shown here is derived from an EMBL/GenBank/DDBJ whole genome shotgun (WGS) entry which is preliminary data.</text>
</comment>